<organism evidence="1 2">
    <name type="scientific">Micromonospora harpali</name>
    <dbReference type="NCBI Taxonomy" id="1490225"/>
    <lineage>
        <taxon>Bacteria</taxon>
        <taxon>Bacillati</taxon>
        <taxon>Actinomycetota</taxon>
        <taxon>Actinomycetes</taxon>
        <taxon>Micromonosporales</taxon>
        <taxon>Micromonosporaceae</taxon>
        <taxon>Micromonospora</taxon>
    </lineage>
</organism>
<protein>
    <submittedName>
        <fullName evidence="1">Uncharacterized protein</fullName>
    </submittedName>
</protein>
<accession>A0ABW1HVD1</accession>
<name>A0ABW1HVD1_9ACTN</name>
<evidence type="ECO:0000313" key="1">
    <source>
        <dbReference type="EMBL" id="MFC5945312.1"/>
    </source>
</evidence>
<sequence>MEPRPPAPAVLARLNRVAARLPVHLRFADATTPQFVPERGGIDAVLAGLLPC</sequence>
<gene>
    <name evidence="1" type="ORF">ACFPZ4_28085</name>
</gene>
<evidence type="ECO:0000313" key="2">
    <source>
        <dbReference type="Proteomes" id="UP001596207"/>
    </source>
</evidence>
<dbReference type="RefSeq" id="WP_353900998.1">
    <property type="nucleotide sequence ID" value="NZ_CP158970.1"/>
</dbReference>
<dbReference type="Proteomes" id="UP001596207">
    <property type="component" value="Unassembled WGS sequence"/>
</dbReference>
<reference evidence="2" key="1">
    <citation type="journal article" date="2019" name="Int. J. Syst. Evol. Microbiol.">
        <title>The Global Catalogue of Microorganisms (GCM) 10K type strain sequencing project: providing services to taxonomists for standard genome sequencing and annotation.</title>
        <authorList>
            <consortium name="The Broad Institute Genomics Platform"/>
            <consortium name="The Broad Institute Genome Sequencing Center for Infectious Disease"/>
            <person name="Wu L."/>
            <person name="Ma J."/>
        </authorList>
    </citation>
    <scope>NUCLEOTIDE SEQUENCE [LARGE SCALE GENOMIC DNA]</scope>
    <source>
        <strain evidence="2">CGMCC 4.7173</strain>
    </source>
</reference>
<keyword evidence="2" id="KW-1185">Reference proteome</keyword>
<dbReference type="EMBL" id="JBHSQQ010000291">
    <property type="protein sequence ID" value="MFC5945312.1"/>
    <property type="molecule type" value="Genomic_DNA"/>
</dbReference>
<proteinExistence type="predicted"/>
<comment type="caution">
    <text evidence="1">The sequence shown here is derived from an EMBL/GenBank/DDBJ whole genome shotgun (WGS) entry which is preliminary data.</text>
</comment>